<dbReference type="EC" id="5.4.2.6" evidence="5"/>
<dbReference type="Gene3D" id="1.50.10.10">
    <property type="match status" value="1"/>
</dbReference>
<dbReference type="InterPro" id="IPR023214">
    <property type="entry name" value="HAD_sf"/>
</dbReference>
<dbReference type="InterPro" id="IPR006439">
    <property type="entry name" value="HAD-SF_hydro_IA"/>
</dbReference>
<dbReference type="NCBIfam" id="TIGR01990">
    <property type="entry name" value="bPGM"/>
    <property type="match status" value="1"/>
</dbReference>
<dbReference type="NCBIfam" id="TIGR02009">
    <property type="entry name" value="PGMB-YQAB-SF"/>
    <property type="match status" value="1"/>
</dbReference>
<dbReference type="Pfam" id="PF00702">
    <property type="entry name" value="Hydrolase"/>
    <property type="match status" value="1"/>
</dbReference>
<dbReference type="CDD" id="cd02598">
    <property type="entry name" value="HAD_BPGM"/>
    <property type="match status" value="1"/>
</dbReference>
<dbReference type="PANTHER" id="PTHR11051">
    <property type="entry name" value="GLYCOSYL HYDROLASE-RELATED"/>
    <property type="match status" value="1"/>
</dbReference>
<dbReference type="InterPro" id="IPR012341">
    <property type="entry name" value="6hp_glycosidase-like_sf"/>
</dbReference>
<dbReference type="SFLD" id="SFLDS00003">
    <property type="entry name" value="Haloacid_Dehalogenase"/>
    <property type="match status" value="1"/>
</dbReference>
<dbReference type="InterPro" id="IPR010976">
    <property type="entry name" value="B-phosphoglucomutase_hydrolase"/>
</dbReference>
<feature type="compositionally biased region" description="Polar residues" evidence="2">
    <location>
        <begin position="775"/>
        <end position="788"/>
    </location>
</feature>
<dbReference type="SUPFAM" id="SSF56784">
    <property type="entry name" value="HAD-like"/>
    <property type="match status" value="1"/>
</dbReference>
<dbReference type="Gene3D" id="2.60.420.10">
    <property type="entry name" value="Maltose phosphorylase, domain 3"/>
    <property type="match status" value="1"/>
</dbReference>
<dbReference type="SFLD" id="SFLDG01135">
    <property type="entry name" value="C1.5.6:_HAD__Beta-PGM__Phospha"/>
    <property type="match status" value="1"/>
</dbReference>
<dbReference type="Gene3D" id="2.70.98.40">
    <property type="entry name" value="Glycoside hydrolase, family 65, N-terminal domain"/>
    <property type="match status" value="1"/>
</dbReference>
<evidence type="ECO:0000313" key="6">
    <source>
        <dbReference type="Proteomes" id="UP001199525"/>
    </source>
</evidence>
<protein>
    <submittedName>
        <fullName evidence="5">Beta-phosphoglucomutase</fullName>
        <ecNumber evidence="5">5.4.2.6</ecNumber>
    </submittedName>
</protein>
<keyword evidence="5" id="KW-0413">Isomerase</keyword>
<dbReference type="InterPro" id="IPR036412">
    <property type="entry name" value="HAD-like_sf"/>
</dbReference>
<dbReference type="EMBL" id="JAIVFQ010000071">
    <property type="protein sequence ID" value="MCC5603216.1"/>
    <property type="molecule type" value="Genomic_DNA"/>
</dbReference>
<dbReference type="SUPFAM" id="SSF74650">
    <property type="entry name" value="Galactose mutarotase-like"/>
    <property type="match status" value="1"/>
</dbReference>
<comment type="caution">
    <text evidence="5">The sequence shown here is derived from an EMBL/GenBank/DDBJ whole genome shotgun (WGS) entry which is preliminary data.</text>
</comment>
<dbReference type="Pfam" id="PF03632">
    <property type="entry name" value="Glyco_hydro_65m"/>
    <property type="match status" value="1"/>
</dbReference>
<dbReference type="InterPro" id="IPR037018">
    <property type="entry name" value="GH65_N"/>
</dbReference>
<proteinExistence type="inferred from homology"/>
<gene>
    <name evidence="5" type="primary">pgmB</name>
    <name evidence="5" type="ORF">LC586_29500</name>
</gene>
<comment type="similarity">
    <text evidence="1">Belongs to the HAD-like hydrolase superfamily. CbbY/CbbZ/Gph/YieH family.</text>
</comment>
<evidence type="ECO:0000259" key="3">
    <source>
        <dbReference type="Pfam" id="PF03632"/>
    </source>
</evidence>
<dbReference type="PANTHER" id="PTHR11051:SF8">
    <property type="entry name" value="PROTEIN-GLUCOSYLGALACTOSYLHYDROXYLYSINE GLUCOSIDASE"/>
    <property type="match status" value="1"/>
</dbReference>
<dbReference type="RefSeq" id="WP_229488757.1">
    <property type="nucleotide sequence ID" value="NZ_JAIVFQ010000071.1"/>
</dbReference>
<evidence type="ECO:0000259" key="4">
    <source>
        <dbReference type="Pfam" id="PF03636"/>
    </source>
</evidence>
<evidence type="ECO:0000256" key="1">
    <source>
        <dbReference type="ARBA" id="ARBA00006171"/>
    </source>
</evidence>
<feature type="compositionally biased region" description="Basic and acidic residues" evidence="2">
    <location>
        <begin position="761"/>
        <end position="774"/>
    </location>
</feature>
<dbReference type="Gene3D" id="1.10.150.240">
    <property type="entry name" value="Putative phosphatase, domain 2"/>
    <property type="match status" value="1"/>
</dbReference>
<dbReference type="InterPro" id="IPR005196">
    <property type="entry name" value="Glyco_hydro_65_N"/>
</dbReference>
<feature type="region of interest" description="Disordered" evidence="2">
    <location>
        <begin position="758"/>
        <end position="788"/>
    </location>
</feature>
<evidence type="ECO:0000313" key="5">
    <source>
        <dbReference type="EMBL" id="MCC5603216.1"/>
    </source>
</evidence>
<dbReference type="InterPro" id="IPR010972">
    <property type="entry name" value="Beta-PGM"/>
</dbReference>
<dbReference type="InterPro" id="IPR023198">
    <property type="entry name" value="PGP-like_dom2"/>
</dbReference>
<reference evidence="5 6" key="1">
    <citation type="journal article" date="2021" name="Microorganisms">
        <title>Genome Evolution of Filamentous Cyanobacterium Nostoc Species: From Facultative Symbiosis to Free Living.</title>
        <authorList>
            <person name="Huo D."/>
            <person name="Li H."/>
            <person name="Cai F."/>
            <person name="Guo X."/>
            <person name="Qiao Z."/>
            <person name="Wang W."/>
            <person name="Yu G."/>
            <person name="Li R."/>
        </authorList>
    </citation>
    <scope>NUCLEOTIDE SEQUENCE [LARGE SCALE GENOMIC DNA]</scope>
    <source>
        <strain evidence="5 6">CHAB 5714</strain>
    </source>
</reference>
<feature type="domain" description="Glycoside hydrolase family 65 N-terminal" evidence="4">
    <location>
        <begin position="18"/>
        <end position="251"/>
    </location>
</feature>
<dbReference type="Pfam" id="PF03636">
    <property type="entry name" value="Glyco_hydro_65N"/>
    <property type="match status" value="1"/>
</dbReference>
<dbReference type="InterPro" id="IPR011013">
    <property type="entry name" value="Gal_mutarotase_sf_dom"/>
</dbReference>
<accession>A0ABS8IGQ7</accession>
<keyword evidence="6" id="KW-1185">Reference proteome</keyword>
<feature type="domain" description="Glycoside hydrolase family 65 central catalytic" evidence="3">
    <location>
        <begin position="303"/>
        <end position="694"/>
    </location>
</feature>
<sequence>MQTKARSRNFIYTDWILIETQFDPEQLHSKETVFTIGNGYLGTKGSFEEGYPHALPATFIHGVYDDVPVVYTELANCPDWLPLVVIVNGDRFRLDQGEILRYDRQLDLRYGLLSRYLRWRSPSGNTIDITFERFASFADQHVLAQRCHLTPVDFDGLIEVQGSINGYPENQGFNHWEGLDQGKTDQGIWLQRRTRHSRIELGMGATMKISGTEASLQVSTAPGYPTLSMTYLAKSQQTVTVEKIVTVFTSRETETPVSAATEKLAHLPDYATLLKANEQAWDEIWQQSDILIEGDSTAAFAVRYNLFQLLIAGSRHDDKVSIPAKTLSGFGYRGHIFWDTEIFMLPFFLFTQPAIARNLLSYRWHTLPGARRKAAHYGYKGAMFAWESADTGDEVTPRWALGNDFYGEDVRIWCRDREIHINADIPYAAWNYWQATGDDEWMQQRGAEIILDAAIFWGSRVEFNPERQRYEIRGVIGVDEYHEFVHNNAFTNRMAQWHLEKAIAVYDWLVQKFPERATELEQKLKLTPQERFSCGDAMRTHWQDIIAKILFLHDPLTELIEQFEGFFQLEDINLADYQGRDRSMQAILGIEKTNKYQVIKQPDILMLLYLMRESADFPYNEKALQTNWDYYAPRTDISYGSSLGPAVHAILASDLGKSTEAYEVFMQALMVDLEDNRGNTSDGIHGATAGGVWQAVIFGFGGIQLTENGPVANSHLPDGWTRLKFKLHWQGLWHDFDLHQGLGMGHGALGMGHGALGMGHGNKERREQGDKGKTEITNAQSPMPNAQSPMPNIKGFIFDLDGVLTDTAELHYQGWQKLADEEGIPFNRQANEALRGVSRRASLMHIIGDRPYSEAQIEEMMERKNRYYVELIQNMTSKDLLPGAIALLDELRQAGIKIGIGSASKNARTVIERLGIADKVDAIADGYSVQQPKPAPDLFLYAAKQLGLEPAQSVVVEDAAAGVEAALVGGMWAVGLGPTERVGAAHVVLPSLEGVKWADLRTKLSNIAREKACSF</sequence>
<dbReference type="GO" id="GO:0008801">
    <property type="term" value="F:beta-phosphoglucomutase activity"/>
    <property type="evidence" value="ECO:0007669"/>
    <property type="project" value="UniProtKB-EC"/>
</dbReference>
<dbReference type="SUPFAM" id="SSF48208">
    <property type="entry name" value="Six-hairpin glycosidases"/>
    <property type="match status" value="1"/>
</dbReference>
<organism evidence="5 6">
    <name type="scientific">Nostoc favosum CHAB5714</name>
    <dbReference type="NCBI Taxonomy" id="2780399"/>
    <lineage>
        <taxon>Bacteria</taxon>
        <taxon>Bacillati</taxon>
        <taxon>Cyanobacteriota</taxon>
        <taxon>Cyanophyceae</taxon>
        <taxon>Nostocales</taxon>
        <taxon>Nostocaceae</taxon>
        <taxon>Nostoc</taxon>
        <taxon>Nostoc favosum</taxon>
    </lineage>
</organism>
<dbReference type="InterPro" id="IPR005195">
    <property type="entry name" value="Glyco_hydro_65_M"/>
</dbReference>
<evidence type="ECO:0000256" key="2">
    <source>
        <dbReference type="SAM" id="MobiDB-lite"/>
    </source>
</evidence>
<name>A0ABS8IGQ7_9NOSO</name>
<dbReference type="SFLD" id="SFLDG01129">
    <property type="entry name" value="C1.5:_HAD__Beta-PGM__Phosphata"/>
    <property type="match status" value="1"/>
</dbReference>
<dbReference type="Proteomes" id="UP001199525">
    <property type="component" value="Unassembled WGS sequence"/>
</dbReference>
<dbReference type="Gene3D" id="3.40.50.1000">
    <property type="entry name" value="HAD superfamily/HAD-like"/>
    <property type="match status" value="1"/>
</dbReference>
<dbReference type="NCBIfam" id="TIGR01509">
    <property type="entry name" value="HAD-SF-IA-v3"/>
    <property type="match status" value="1"/>
</dbReference>
<dbReference type="InterPro" id="IPR008928">
    <property type="entry name" value="6-hairpin_glycosidase_sf"/>
</dbReference>